<keyword evidence="2" id="KW-0472">Membrane</keyword>
<dbReference type="OrthoDB" id="3266941at2759"/>
<feature type="chain" id="PRO_5020608044" description="Mid2 domain-containing protein" evidence="3">
    <location>
        <begin position="22"/>
        <end position="555"/>
    </location>
</feature>
<protein>
    <recommendedName>
        <fullName evidence="6">Mid2 domain-containing protein</fullName>
    </recommendedName>
</protein>
<evidence type="ECO:0000313" key="4">
    <source>
        <dbReference type="EMBL" id="THH19091.1"/>
    </source>
</evidence>
<gene>
    <name evidence="4" type="ORF">EW146_g2019</name>
</gene>
<dbReference type="AlphaFoldDB" id="A0A4S4M4B1"/>
<comment type="caution">
    <text evidence="4">The sequence shown here is derived from an EMBL/GenBank/DDBJ whole genome shotgun (WGS) entry which is preliminary data.</text>
</comment>
<dbReference type="EMBL" id="SGPL01000055">
    <property type="protein sequence ID" value="THH19091.1"/>
    <property type="molecule type" value="Genomic_DNA"/>
</dbReference>
<reference evidence="4 5" key="1">
    <citation type="submission" date="2019-02" db="EMBL/GenBank/DDBJ databases">
        <title>Genome sequencing of the rare red list fungi Bondarzewia mesenterica.</title>
        <authorList>
            <person name="Buettner E."/>
            <person name="Kellner H."/>
        </authorList>
    </citation>
    <scope>NUCLEOTIDE SEQUENCE [LARGE SCALE GENOMIC DNA]</scope>
    <source>
        <strain evidence="4 5">DSM 108281</strain>
    </source>
</reference>
<keyword evidence="3" id="KW-0732">Signal</keyword>
<keyword evidence="2" id="KW-0812">Transmembrane</keyword>
<evidence type="ECO:0000256" key="2">
    <source>
        <dbReference type="SAM" id="Phobius"/>
    </source>
</evidence>
<evidence type="ECO:0000313" key="5">
    <source>
        <dbReference type="Proteomes" id="UP000310158"/>
    </source>
</evidence>
<proteinExistence type="predicted"/>
<feature type="compositionally biased region" description="Polar residues" evidence="1">
    <location>
        <begin position="484"/>
        <end position="495"/>
    </location>
</feature>
<feature type="compositionally biased region" description="Polar residues" evidence="1">
    <location>
        <begin position="291"/>
        <end position="308"/>
    </location>
</feature>
<feature type="compositionally biased region" description="Basic and acidic residues" evidence="1">
    <location>
        <begin position="528"/>
        <end position="539"/>
    </location>
</feature>
<feature type="compositionally biased region" description="Polar residues" evidence="1">
    <location>
        <begin position="434"/>
        <end position="447"/>
    </location>
</feature>
<dbReference type="Proteomes" id="UP000310158">
    <property type="component" value="Unassembled WGS sequence"/>
</dbReference>
<feature type="signal peptide" evidence="3">
    <location>
        <begin position="1"/>
        <end position="21"/>
    </location>
</feature>
<accession>A0A4S4M4B1</accession>
<evidence type="ECO:0000256" key="1">
    <source>
        <dbReference type="SAM" id="MobiDB-lite"/>
    </source>
</evidence>
<evidence type="ECO:0008006" key="6">
    <source>
        <dbReference type="Google" id="ProtNLM"/>
    </source>
</evidence>
<keyword evidence="5" id="KW-1185">Reference proteome</keyword>
<keyword evidence="2" id="KW-1133">Transmembrane helix</keyword>
<feature type="transmembrane region" description="Helical" evidence="2">
    <location>
        <begin position="249"/>
        <end position="272"/>
    </location>
</feature>
<name>A0A4S4M4B1_9AGAM</name>
<feature type="region of interest" description="Disordered" evidence="1">
    <location>
        <begin position="410"/>
        <end position="555"/>
    </location>
</feature>
<organism evidence="4 5">
    <name type="scientific">Bondarzewia mesenterica</name>
    <dbReference type="NCBI Taxonomy" id="1095465"/>
    <lineage>
        <taxon>Eukaryota</taxon>
        <taxon>Fungi</taxon>
        <taxon>Dikarya</taxon>
        <taxon>Basidiomycota</taxon>
        <taxon>Agaricomycotina</taxon>
        <taxon>Agaricomycetes</taxon>
        <taxon>Russulales</taxon>
        <taxon>Bondarzewiaceae</taxon>
        <taxon>Bondarzewia</taxon>
    </lineage>
</organism>
<sequence length="555" mass="59047">MFAVAFLLFASLSLGPQAVLSKFNTILFSSIEQCGPFNVTFNGGSMPATLPLTLTVVAFNSTPIFIPIPRSSWNDTSGTGAAITFLPLAAGSTFVAVLDDGNGTAMGSVSDVIRVAASNDSSCLPSNTTQTTNAFTLQGTLSQCQTFDVTFNQTEHSAPTIRGFIPFGPSFTVDQNEVQNDTGTATYVVNALRGFRIALLLDDGSGTRQTSDLLTIGGDASSSSSCLPEISSTPTAAAKSRVGLSSGGAIAIGVASGSVVGFMLILLAWFFYRERRRRFAQLNANNPTVRIESAPNNPLDSPFTSSPSKLMREKGDTRSNIPQSKYLTGRPYPDFSLSPVTPEFIQTRPPSPQFRTVDLGDGFVEILPVGATSRRSQERANDRLSVGVPTISSLDIAGILEAAAIGSGARDQSLDDDDYDDAASIHSPGRRSTRPSVNQLRLMNSSEFLRPKRNEENLDVPTSATPYGRFSGISSVEHELREPSTATETSVSMNNIRPPRENFTSKNEEVPGDAQPGPSVGSSARGPGRRDRPKLKELDIGLSMGLGRGTVPSRI</sequence>
<feature type="region of interest" description="Disordered" evidence="1">
    <location>
        <begin position="291"/>
        <end position="332"/>
    </location>
</feature>
<evidence type="ECO:0000256" key="3">
    <source>
        <dbReference type="SAM" id="SignalP"/>
    </source>
</evidence>